<keyword evidence="3" id="KW-1185">Reference proteome</keyword>
<dbReference type="EMBL" id="BAAAVI010000097">
    <property type="protein sequence ID" value="GAA2908867.1"/>
    <property type="molecule type" value="Genomic_DNA"/>
</dbReference>
<feature type="compositionally biased region" description="Basic and acidic residues" evidence="1">
    <location>
        <begin position="67"/>
        <end position="77"/>
    </location>
</feature>
<proteinExistence type="predicted"/>
<evidence type="ECO:0000313" key="3">
    <source>
        <dbReference type="Proteomes" id="UP001500831"/>
    </source>
</evidence>
<dbReference type="Proteomes" id="UP001500831">
    <property type="component" value="Unassembled WGS sequence"/>
</dbReference>
<name>A0ABP6ITI2_9ACTN</name>
<comment type="caution">
    <text evidence="2">The sequence shown here is derived from an EMBL/GenBank/DDBJ whole genome shotgun (WGS) entry which is preliminary data.</text>
</comment>
<gene>
    <name evidence="2" type="ORF">GCM10010517_75310</name>
</gene>
<evidence type="ECO:0000256" key="1">
    <source>
        <dbReference type="SAM" id="MobiDB-lite"/>
    </source>
</evidence>
<feature type="compositionally biased region" description="Polar residues" evidence="1">
    <location>
        <begin position="88"/>
        <end position="99"/>
    </location>
</feature>
<accession>A0ABP6ITI2</accession>
<reference evidence="3" key="1">
    <citation type="journal article" date="2019" name="Int. J. Syst. Evol. Microbiol.">
        <title>The Global Catalogue of Microorganisms (GCM) 10K type strain sequencing project: providing services to taxonomists for standard genome sequencing and annotation.</title>
        <authorList>
            <consortium name="The Broad Institute Genomics Platform"/>
            <consortium name="The Broad Institute Genome Sequencing Center for Infectious Disease"/>
            <person name="Wu L."/>
            <person name="Ma J."/>
        </authorList>
    </citation>
    <scope>NUCLEOTIDE SEQUENCE [LARGE SCALE GENOMIC DNA]</scope>
    <source>
        <strain evidence="3">JCM 6242</strain>
    </source>
</reference>
<dbReference type="RefSeq" id="WP_344981469.1">
    <property type="nucleotide sequence ID" value="NZ_BAAAVI010000097.1"/>
</dbReference>
<evidence type="ECO:0000313" key="2">
    <source>
        <dbReference type="EMBL" id="GAA2908867.1"/>
    </source>
</evidence>
<protein>
    <submittedName>
        <fullName evidence="2">Uncharacterized protein</fullName>
    </submittedName>
</protein>
<sequence length="99" mass="10438">MHAQVVLSDGFDPLDAIAPYEDLYAAGAATDGAVSVEGAREVPRGTPPLTLRSARGLSPALRPRASRTPDRKEERRSPCLLPKASVIRSPTSLRASSTG</sequence>
<organism evidence="2 3">
    <name type="scientific">Streptosporangium fragile</name>
    <dbReference type="NCBI Taxonomy" id="46186"/>
    <lineage>
        <taxon>Bacteria</taxon>
        <taxon>Bacillati</taxon>
        <taxon>Actinomycetota</taxon>
        <taxon>Actinomycetes</taxon>
        <taxon>Streptosporangiales</taxon>
        <taxon>Streptosporangiaceae</taxon>
        <taxon>Streptosporangium</taxon>
    </lineage>
</organism>
<feature type="region of interest" description="Disordered" evidence="1">
    <location>
        <begin position="36"/>
        <end position="99"/>
    </location>
</feature>